<dbReference type="Proteomes" id="UP001458880">
    <property type="component" value="Unassembled WGS sequence"/>
</dbReference>
<keyword evidence="2" id="KW-1185">Reference proteome</keyword>
<gene>
    <name evidence="1" type="ORF">QE152_g40978</name>
</gene>
<proteinExistence type="predicted"/>
<reference evidence="1 2" key="1">
    <citation type="journal article" date="2024" name="BMC Genomics">
        <title>De novo assembly and annotation of Popillia japonica's genome with initial clues to its potential as an invasive pest.</title>
        <authorList>
            <person name="Cucini C."/>
            <person name="Boschi S."/>
            <person name="Funari R."/>
            <person name="Cardaioli E."/>
            <person name="Iannotti N."/>
            <person name="Marturano G."/>
            <person name="Paoli F."/>
            <person name="Bruttini M."/>
            <person name="Carapelli A."/>
            <person name="Frati F."/>
            <person name="Nardi F."/>
        </authorList>
    </citation>
    <scope>NUCLEOTIDE SEQUENCE [LARGE SCALE GENOMIC DNA]</scope>
    <source>
        <strain evidence="1">DMR45628</strain>
    </source>
</reference>
<organism evidence="1 2">
    <name type="scientific">Popillia japonica</name>
    <name type="common">Japanese beetle</name>
    <dbReference type="NCBI Taxonomy" id="7064"/>
    <lineage>
        <taxon>Eukaryota</taxon>
        <taxon>Metazoa</taxon>
        <taxon>Ecdysozoa</taxon>
        <taxon>Arthropoda</taxon>
        <taxon>Hexapoda</taxon>
        <taxon>Insecta</taxon>
        <taxon>Pterygota</taxon>
        <taxon>Neoptera</taxon>
        <taxon>Endopterygota</taxon>
        <taxon>Coleoptera</taxon>
        <taxon>Polyphaga</taxon>
        <taxon>Scarabaeiformia</taxon>
        <taxon>Scarabaeidae</taxon>
        <taxon>Rutelinae</taxon>
        <taxon>Popillia</taxon>
    </lineage>
</organism>
<evidence type="ECO:0000313" key="1">
    <source>
        <dbReference type="EMBL" id="KAK9674630.1"/>
    </source>
</evidence>
<comment type="caution">
    <text evidence="1">The sequence shown here is derived from an EMBL/GenBank/DDBJ whole genome shotgun (WGS) entry which is preliminary data.</text>
</comment>
<feature type="non-terminal residue" evidence="1">
    <location>
        <position position="1"/>
    </location>
</feature>
<dbReference type="AlphaFoldDB" id="A0AAW1HEX5"/>
<evidence type="ECO:0000313" key="2">
    <source>
        <dbReference type="Proteomes" id="UP001458880"/>
    </source>
</evidence>
<sequence>PDITVQHNRPDITLQDRERNITYLIDISVPAPSNIQAKQRDKIDKYLPLAQDLKETWKQNKVIIIPIIIGATGDNIPDRHLCTRAIQHPGETKRQDRQIPASCTRPKRNMEAKQSNYYTNYNRCNWGDPAKQRDKIDKYLPLAQDLKETWKQNKVIIIPIIIGATGEIPQKLHDALRTLNLQPAIYKQLQKIVVLESSSIMRQVLSQNT</sequence>
<dbReference type="EMBL" id="JASPKY010001736">
    <property type="protein sequence ID" value="KAK9674630.1"/>
    <property type="molecule type" value="Genomic_DNA"/>
</dbReference>
<name>A0AAW1HEX5_POPJA</name>
<protein>
    <submittedName>
        <fullName evidence="1">Uncharacterized protein</fullName>
    </submittedName>
</protein>
<accession>A0AAW1HEX5</accession>